<dbReference type="Pfam" id="PF10722">
    <property type="entry name" value="YbjN"/>
    <property type="match status" value="1"/>
</dbReference>
<dbReference type="STRING" id="1206085.SAMN05443575_2155"/>
<proteinExistence type="predicted"/>
<dbReference type="CDD" id="cd17511">
    <property type="entry name" value="YbjN_AmyR-like"/>
    <property type="match status" value="1"/>
</dbReference>
<evidence type="ECO:0000313" key="2">
    <source>
        <dbReference type="Proteomes" id="UP000186132"/>
    </source>
</evidence>
<gene>
    <name evidence="1" type="ORF">SAMN05443575_2155</name>
</gene>
<accession>A0A1M5KHN7</accession>
<dbReference type="RefSeq" id="WP_073389940.1">
    <property type="nucleotide sequence ID" value="NZ_FQVU01000003.1"/>
</dbReference>
<dbReference type="EMBL" id="FQVU01000003">
    <property type="protein sequence ID" value="SHG52140.1"/>
    <property type="molecule type" value="Genomic_DNA"/>
</dbReference>
<evidence type="ECO:0000313" key="1">
    <source>
        <dbReference type="EMBL" id="SHG52140.1"/>
    </source>
</evidence>
<reference evidence="1 2" key="1">
    <citation type="submission" date="2016-11" db="EMBL/GenBank/DDBJ databases">
        <authorList>
            <person name="Jaros S."/>
            <person name="Januszkiewicz K."/>
            <person name="Wedrychowicz H."/>
        </authorList>
    </citation>
    <scope>NUCLEOTIDE SEQUENCE [LARGE SCALE GENOMIC DNA]</scope>
    <source>
        <strain evidence="1 2">DSM 45627</strain>
    </source>
</reference>
<dbReference type="Proteomes" id="UP000186132">
    <property type="component" value="Unassembled WGS sequence"/>
</dbReference>
<sequence length="158" mass="18326">MFLRRFRSELSVDRGAKRAERSGSTEVLPTVPLLQQLLDEFGLTHSLDGDGDLLVRWEKCSLYFFFYGEQDEVLQARLYLNRRFSVDDRGSLSLLLDEWNRTRLFGKAYTILPDDGMVAICAEECHDFEGSTRSQLKFTVATWIDSLLRFADWVDDQV</sequence>
<dbReference type="InterPro" id="IPR019660">
    <property type="entry name" value="Put_sensory_transdc_reg_YbjN"/>
</dbReference>
<dbReference type="AlphaFoldDB" id="A0A1M5KHN7"/>
<organism evidence="1 2">
    <name type="scientific">Jatrophihabitans endophyticus</name>
    <dbReference type="NCBI Taxonomy" id="1206085"/>
    <lineage>
        <taxon>Bacteria</taxon>
        <taxon>Bacillati</taxon>
        <taxon>Actinomycetota</taxon>
        <taxon>Actinomycetes</taxon>
        <taxon>Jatrophihabitantales</taxon>
        <taxon>Jatrophihabitantaceae</taxon>
        <taxon>Jatrophihabitans</taxon>
    </lineage>
</organism>
<protein>
    <submittedName>
        <fullName evidence="1">Putative sensory transduction regulator</fullName>
    </submittedName>
</protein>
<keyword evidence="2" id="KW-1185">Reference proteome</keyword>
<name>A0A1M5KHN7_9ACTN</name>
<dbReference type="OrthoDB" id="3350992at2"/>